<dbReference type="Pfam" id="PF00392">
    <property type="entry name" value="GntR"/>
    <property type="match status" value="1"/>
</dbReference>
<dbReference type="Proteomes" id="UP000182761">
    <property type="component" value="Unassembled WGS sequence"/>
</dbReference>
<evidence type="ECO:0000256" key="4">
    <source>
        <dbReference type="ARBA" id="ARBA00023125"/>
    </source>
</evidence>
<evidence type="ECO:0000256" key="1">
    <source>
        <dbReference type="ARBA" id="ARBA00005384"/>
    </source>
</evidence>
<keyword evidence="4" id="KW-0238">DNA-binding</keyword>
<accession>A0A0X3AP34</accession>
<gene>
    <name evidence="7" type="ORF">Ga0061079_10571</name>
</gene>
<dbReference type="Gene3D" id="1.10.10.10">
    <property type="entry name" value="Winged helix-like DNA-binding domain superfamily/Winged helix DNA-binding domain"/>
    <property type="match status" value="1"/>
</dbReference>
<keyword evidence="7" id="KW-0032">Aminotransferase</keyword>
<dbReference type="STRING" id="1586267.GCA_001418685_00956"/>
<sequence>MTSPDLLPYRSFIHINRNSNVSVYLQITTQIINAIQRGYLIKGTRLPGTRILSNLLTVNRNTIVKVYDELDAQGWIEVHPNKGSFIIQKVSDANKKIKIISKEYLTHYPSKTGFSYKTSNLWDNPFESSTCSWVLNDGIPDTRLLQIHKLSSLYSSNLKRKRPLNKGYNETNEKSEYFKKNLSNFLNLTRGLHISQKNLLITRSIEMGVYIAAELLISPKDIVLVGELSYFVTNMILQKVGAEIITIPVDEEGISVEAVKKICQKRKIRMLYLTPHHHYPTTVSLSAKRRLELLELSQYYGFIILEDDYDYDFYYENNRVLSLASADTSGMVVYIGSFGKSLVPGFRMGFVIAPENLILEMQKFSNMLDRQGDIFMEYALGELIEEGEIHRHLRRTSAIYKERRDFLASLLITHLKEYVNFSLPSGGLAIWTQWNSSVNLMKLREYCQKEDLFIPKSLLYQTQNISAMRIGFGSFTTDEMEKIIQRIKSSLLLLKK</sequence>
<dbReference type="Gene3D" id="3.40.640.10">
    <property type="entry name" value="Type I PLP-dependent aspartate aminotransferase-like (Major domain)"/>
    <property type="match status" value="1"/>
</dbReference>
<reference evidence="7 8" key="1">
    <citation type="submission" date="2016-01" db="EMBL/GenBank/DDBJ databases">
        <authorList>
            <person name="McClelland M."/>
            <person name="Jain A."/>
            <person name="Saraogi P."/>
            <person name="Mendelson R."/>
            <person name="Westerman R."/>
            <person name="SanMiguel P."/>
            <person name="Csonka L."/>
        </authorList>
    </citation>
    <scope>NUCLEOTIDE SEQUENCE [LARGE SCALE GENOMIC DNA]</scope>
    <source>
        <strain evidence="7 8">R-53146</strain>
    </source>
</reference>
<keyword evidence="8" id="KW-1185">Reference proteome</keyword>
<keyword evidence="2" id="KW-0663">Pyridoxal phosphate</keyword>
<dbReference type="Pfam" id="PF00155">
    <property type="entry name" value="Aminotran_1_2"/>
    <property type="match status" value="1"/>
</dbReference>
<evidence type="ECO:0000313" key="8">
    <source>
        <dbReference type="Proteomes" id="UP000182761"/>
    </source>
</evidence>
<evidence type="ECO:0000256" key="2">
    <source>
        <dbReference type="ARBA" id="ARBA00022898"/>
    </source>
</evidence>
<name>A0A0X3AP34_9FLAO</name>
<dbReference type="PANTHER" id="PTHR46577">
    <property type="entry name" value="HTH-TYPE TRANSCRIPTIONAL REGULATORY PROTEIN GABR"/>
    <property type="match status" value="1"/>
</dbReference>
<comment type="similarity">
    <text evidence="1">In the C-terminal section; belongs to the class-I pyridoxal-phosphate-dependent aminotransferase family.</text>
</comment>
<dbReference type="OrthoDB" id="594134at2"/>
<keyword evidence="3" id="KW-0805">Transcription regulation</keyword>
<evidence type="ECO:0000256" key="5">
    <source>
        <dbReference type="ARBA" id="ARBA00023163"/>
    </source>
</evidence>
<dbReference type="SMART" id="SM00345">
    <property type="entry name" value="HTH_GNTR"/>
    <property type="match status" value="1"/>
</dbReference>
<keyword evidence="7" id="KW-0808">Transferase</keyword>
<dbReference type="AlphaFoldDB" id="A0A0X3AP34"/>
<organism evidence="7 8">
    <name type="scientific">Apibacter mensalis</name>
    <dbReference type="NCBI Taxonomy" id="1586267"/>
    <lineage>
        <taxon>Bacteria</taxon>
        <taxon>Pseudomonadati</taxon>
        <taxon>Bacteroidota</taxon>
        <taxon>Flavobacteriia</taxon>
        <taxon>Flavobacteriales</taxon>
        <taxon>Weeksellaceae</taxon>
        <taxon>Apibacter</taxon>
    </lineage>
</organism>
<keyword evidence="5" id="KW-0804">Transcription</keyword>
<dbReference type="PANTHER" id="PTHR46577:SF1">
    <property type="entry name" value="HTH-TYPE TRANSCRIPTIONAL REGULATORY PROTEIN GABR"/>
    <property type="match status" value="1"/>
</dbReference>
<dbReference type="InterPro" id="IPR015424">
    <property type="entry name" value="PyrdxlP-dep_Trfase"/>
</dbReference>
<dbReference type="CDD" id="cd07377">
    <property type="entry name" value="WHTH_GntR"/>
    <property type="match status" value="1"/>
</dbReference>
<dbReference type="SUPFAM" id="SSF46785">
    <property type="entry name" value="Winged helix' DNA-binding domain"/>
    <property type="match status" value="1"/>
</dbReference>
<dbReference type="SUPFAM" id="SSF53383">
    <property type="entry name" value="PLP-dependent transferases"/>
    <property type="match status" value="1"/>
</dbReference>
<evidence type="ECO:0000256" key="3">
    <source>
        <dbReference type="ARBA" id="ARBA00023015"/>
    </source>
</evidence>
<dbReference type="InterPro" id="IPR036390">
    <property type="entry name" value="WH_DNA-bd_sf"/>
</dbReference>
<dbReference type="InterPro" id="IPR004839">
    <property type="entry name" value="Aminotransferase_I/II_large"/>
</dbReference>
<dbReference type="CDD" id="cd00609">
    <property type="entry name" value="AAT_like"/>
    <property type="match status" value="1"/>
</dbReference>
<dbReference type="InterPro" id="IPR051446">
    <property type="entry name" value="HTH_trans_reg/aminotransferase"/>
</dbReference>
<evidence type="ECO:0000313" key="7">
    <source>
        <dbReference type="EMBL" id="CVK16112.1"/>
    </source>
</evidence>
<dbReference type="RefSeq" id="WP_055425323.1">
    <property type="nucleotide sequence ID" value="NZ_FCOR01000005.1"/>
</dbReference>
<dbReference type="GO" id="GO:0030170">
    <property type="term" value="F:pyridoxal phosphate binding"/>
    <property type="evidence" value="ECO:0007669"/>
    <property type="project" value="InterPro"/>
</dbReference>
<dbReference type="GO" id="GO:0003677">
    <property type="term" value="F:DNA binding"/>
    <property type="evidence" value="ECO:0007669"/>
    <property type="project" value="UniProtKB-KW"/>
</dbReference>
<dbReference type="InterPro" id="IPR015421">
    <property type="entry name" value="PyrdxlP-dep_Trfase_major"/>
</dbReference>
<proteinExistence type="inferred from homology"/>
<dbReference type="EMBL" id="FCOR01000005">
    <property type="protein sequence ID" value="CVK16112.1"/>
    <property type="molecule type" value="Genomic_DNA"/>
</dbReference>
<dbReference type="InterPro" id="IPR036388">
    <property type="entry name" value="WH-like_DNA-bd_sf"/>
</dbReference>
<dbReference type="GO" id="GO:0003700">
    <property type="term" value="F:DNA-binding transcription factor activity"/>
    <property type="evidence" value="ECO:0007669"/>
    <property type="project" value="InterPro"/>
</dbReference>
<evidence type="ECO:0000259" key="6">
    <source>
        <dbReference type="PROSITE" id="PS50949"/>
    </source>
</evidence>
<feature type="domain" description="HTH gntR-type" evidence="6">
    <location>
        <begin position="21"/>
        <end position="89"/>
    </location>
</feature>
<dbReference type="InterPro" id="IPR000524">
    <property type="entry name" value="Tscrpt_reg_HTH_GntR"/>
</dbReference>
<protein>
    <submittedName>
        <fullName evidence="7">GntR family transcriptional regulator / MocR family aminotransferase</fullName>
    </submittedName>
</protein>
<dbReference type="PROSITE" id="PS50949">
    <property type="entry name" value="HTH_GNTR"/>
    <property type="match status" value="1"/>
</dbReference>
<dbReference type="GO" id="GO:0008483">
    <property type="term" value="F:transaminase activity"/>
    <property type="evidence" value="ECO:0007669"/>
    <property type="project" value="UniProtKB-KW"/>
</dbReference>